<name>A0A6J6EA48_9ZZZZ</name>
<dbReference type="EMBL" id="CAEZTS010000031">
    <property type="protein sequence ID" value="CAB4573017.1"/>
    <property type="molecule type" value="Genomic_DNA"/>
</dbReference>
<dbReference type="PANTHER" id="PTHR32494">
    <property type="entry name" value="ALLANTOATE DEIMINASE-RELATED"/>
    <property type="match status" value="1"/>
</dbReference>
<dbReference type="InterPro" id="IPR036264">
    <property type="entry name" value="Bact_exopeptidase_dim_dom"/>
</dbReference>
<dbReference type="Pfam" id="PF07687">
    <property type="entry name" value="M20_dimer"/>
    <property type="match status" value="1"/>
</dbReference>
<dbReference type="Gene3D" id="3.40.630.10">
    <property type="entry name" value="Zn peptidases"/>
    <property type="match status" value="1"/>
</dbReference>
<dbReference type="GO" id="GO:0016813">
    <property type="term" value="F:hydrolase activity, acting on carbon-nitrogen (but not peptide) bonds, in linear amidines"/>
    <property type="evidence" value="ECO:0007669"/>
    <property type="project" value="InterPro"/>
</dbReference>
<evidence type="ECO:0000259" key="2">
    <source>
        <dbReference type="Pfam" id="PF07687"/>
    </source>
</evidence>
<dbReference type="NCBIfam" id="TIGR01879">
    <property type="entry name" value="hydantase"/>
    <property type="match status" value="1"/>
</dbReference>
<dbReference type="CDD" id="cd03884">
    <property type="entry name" value="M20_bAS"/>
    <property type="match status" value="1"/>
</dbReference>
<feature type="domain" description="Peptidase M20 dimerisation" evidence="2">
    <location>
        <begin position="212"/>
        <end position="310"/>
    </location>
</feature>
<evidence type="ECO:0000256" key="1">
    <source>
        <dbReference type="ARBA" id="ARBA00022801"/>
    </source>
</evidence>
<dbReference type="InterPro" id="IPR010158">
    <property type="entry name" value="Amidase_Cbmase"/>
</dbReference>
<dbReference type="Pfam" id="PF01546">
    <property type="entry name" value="Peptidase_M20"/>
    <property type="match status" value="1"/>
</dbReference>
<gene>
    <name evidence="3" type="ORF">UFOPK1722_00514</name>
</gene>
<dbReference type="AlphaFoldDB" id="A0A6J6EA48"/>
<dbReference type="InterPro" id="IPR011650">
    <property type="entry name" value="Peptidase_M20_dimer"/>
</dbReference>
<dbReference type="PIRSF" id="PIRSF001235">
    <property type="entry name" value="Amidase_carbamoylase"/>
    <property type="match status" value="1"/>
</dbReference>
<evidence type="ECO:0000313" key="3">
    <source>
        <dbReference type="EMBL" id="CAB4573017.1"/>
    </source>
</evidence>
<protein>
    <submittedName>
        <fullName evidence="3">Unannotated protein</fullName>
    </submittedName>
</protein>
<reference evidence="3" key="1">
    <citation type="submission" date="2020-05" db="EMBL/GenBank/DDBJ databases">
        <authorList>
            <person name="Chiriac C."/>
            <person name="Salcher M."/>
            <person name="Ghai R."/>
            <person name="Kavagutti S V."/>
        </authorList>
    </citation>
    <scope>NUCLEOTIDE SEQUENCE</scope>
</reference>
<accession>A0A6J6EA48</accession>
<dbReference type="PANTHER" id="PTHR32494:SF5">
    <property type="entry name" value="ALLANTOATE AMIDOHYDROLASE"/>
    <property type="match status" value="1"/>
</dbReference>
<dbReference type="InterPro" id="IPR002933">
    <property type="entry name" value="Peptidase_M20"/>
</dbReference>
<dbReference type="SUPFAM" id="SSF55031">
    <property type="entry name" value="Bacterial exopeptidase dimerisation domain"/>
    <property type="match status" value="1"/>
</dbReference>
<dbReference type="SUPFAM" id="SSF53187">
    <property type="entry name" value="Zn-dependent exopeptidases"/>
    <property type="match status" value="1"/>
</dbReference>
<dbReference type="Gene3D" id="3.30.70.360">
    <property type="match status" value="1"/>
</dbReference>
<dbReference type="NCBIfam" id="NF006771">
    <property type="entry name" value="PRK09290.1-5"/>
    <property type="match status" value="1"/>
</dbReference>
<proteinExistence type="predicted"/>
<keyword evidence="1" id="KW-0378">Hydrolase</keyword>
<sequence>MRPSAHGVRIDGRRLRARLDDLGEVSPIPGGGSCRLALTDEDRDGRDLVRSWMVDLGLRVEVDGIGNMIATWECGDGDPVMTGSHIDTVRTGGRYDGNYGVLAGLEVIETLMTAGLTPSRPLSVVVFTNEEGARFQPDMLGSLVYVGGMGIEEALDTVAIDGARLGDELTRIGYDGAGPVPGPAPHAFVELHIEQGPLLEAEGFPIGAVDGVQGISWQELTIRGQSNHAGTTPMRLRHDPAYVAAAITVFLRELATEMGGNQVCTVGKIDLAPNLINVVPATAVMTVDVRNTDETLLRVAEKRVERFLAELREREGVTIESRRLARFEPVVFDDRVVDLIETIAVEHGHAVKRMPSGAGHDAQMLARVCPAAMIFVPSHLGISHNAAEHTDDADLVAGANVLLDTMWTLAETTWKKESA</sequence>
<organism evidence="3">
    <name type="scientific">freshwater metagenome</name>
    <dbReference type="NCBI Taxonomy" id="449393"/>
    <lineage>
        <taxon>unclassified sequences</taxon>
        <taxon>metagenomes</taxon>
        <taxon>ecological metagenomes</taxon>
    </lineage>
</organism>